<evidence type="ECO:0000259" key="9">
    <source>
        <dbReference type="PROSITE" id="PS00651"/>
    </source>
</evidence>
<keyword evidence="11" id="KW-1185">Reference proteome</keyword>
<dbReference type="AlphaFoldDB" id="A0A512N551"/>
<dbReference type="EMBL" id="BKAJ01000018">
    <property type="protein sequence ID" value="GEP53781.1"/>
    <property type="molecule type" value="Genomic_DNA"/>
</dbReference>
<feature type="compositionally biased region" description="Low complexity" evidence="8">
    <location>
        <begin position="191"/>
        <end position="202"/>
    </location>
</feature>
<evidence type="ECO:0000313" key="10">
    <source>
        <dbReference type="EMBL" id="GEP53781.1"/>
    </source>
</evidence>
<feature type="region of interest" description="Disordered" evidence="8">
    <location>
        <begin position="191"/>
        <end position="213"/>
    </location>
</feature>
<dbReference type="HAMAP" id="MF_00503">
    <property type="entry name" value="Ribosomal_bL9"/>
    <property type="match status" value="1"/>
</dbReference>
<dbReference type="PROSITE" id="PS00651">
    <property type="entry name" value="RIBOSOMAL_L9"/>
    <property type="match status" value="1"/>
</dbReference>
<dbReference type="InterPro" id="IPR009027">
    <property type="entry name" value="Ribosomal_bL9/RNase_H1_N"/>
</dbReference>
<dbReference type="GO" id="GO:0006412">
    <property type="term" value="P:translation"/>
    <property type="evidence" value="ECO:0007669"/>
    <property type="project" value="UniProtKB-UniRule"/>
</dbReference>
<keyword evidence="2 7" id="KW-0699">rRNA-binding</keyword>
<evidence type="ECO:0000256" key="5">
    <source>
        <dbReference type="ARBA" id="ARBA00023274"/>
    </source>
</evidence>
<dbReference type="Proteomes" id="UP000321058">
    <property type="component" value="Unassembled WGS sequence"/>
</dbReference>
<dbReference type="RefSeq" id="WP_246158080.1">
    <property type="nucleotide sequence ID" value="NZ_BKAJ01000018.1"/>
</dbReference>
<evidence type="ECO:0000256" key="7">
    <source>
        <dbReference type="HAMAP-Rule" id="MF_00503"/>
    </source>
</evidence>
<gene>
    <name evidence="7 10" type="primary">rplI</name>
    <name evidence="10" type="ORF">RSO01_09470</name>
</gene>
<dbReference type="Pfam" id="PF01281">
    <property type="entry name" value="Ribosomal_L9_N"/>
    <property type="match status" value="1"/>
</dbReference>
<dbReference type="NCBIfam" id="TIGR00158">
    <property type="entry name" value="L9"/>
    <property type="match status" value="1"/>
</dbReference>
<evidence type="ECO:0000256" key="8">
    <source>
        <dbReference type="SAM" id="MobiDB-lite"/>
    </source>
</evidence>
<keyword evidence="5 7" id="KW-0687">Ribonucleoprotein</keyword>
<feature type="domain" description="Ribosomal protein L9" evidence="9">
    <location>
        <begin position="15"/>
        <end position="42"/>
    </location>
</feature>
<dbReference type="GO" id="GO:1990904">
    <property type="term" value="C:ribonucleoprotein complex"/>
    <property type="evidence" value="ECO:0007669"/>
    <property type="project" value="UniProtKB-KW"/>
</dbReference>
<dbReference type="SUPFAM" id="SSF55653">
    <property type="entry name" value="Ribosomal protein L9 C-domain"/>
    <property type="match status" value="1"/>
</dbReference>
<feature type="compositionally biased region" description="Acidic residues" evidence="8">
    <location>
        <begin position="203"/>
        <end position="213"/>
    </location>
</feature>
<dbReference type="InterPro" id="IPR000244">
    <property type="entry name" value="Ribosomal_bL9"/>
</dbReference>
<dbReference type="GO" id="GO:0019843">
    <property type="term" value="F:rRNA binding"/>
    <property type="evidence" value="ECO:0007669"/>
    <property type="project" value="UniProtKB-UniRule"/>
</dbReference>
<protein>
    <recommendedName>
        <fullName evidence="6 7">Large ribosomal subunit protein bL9</fullName>
    </recommendedName>
</protein>
<keyword evidence="4 7" id="KW-0689">Ribosomal protein</keyword>
<dbReference type="GO" id="GO:0005840">
    <property type="term" value="C:ribosome"/>
    <property type="evidence" value="ECO:0007669"/>
    <property type="project" value="UniProtKB-KW"/>
</dbReference>
<dbReference type="InterPro" id="IPR036791">
    <property type="entry name" value="Ribosomal_bL9_C_sf"/>
</dbReference>
<dbReference type="InterPro" id="IPR020070">
    <property type="entry name" value="Ribosomal_bL9_N"/>
</dbReference>
<evidence type="ECO:0000256" key="1">
    <source>
        <dbReference type="ARBA" id="ARBA00010605"/>
    </source>
</evidence>
<dbReference type="Pfam" id="PF03948">
    <property type="entry name" value="Ribosomal_L9_C"/>
    <property type="match status" value="1"/>
</dbReference>
<dbReference type="Gene3D" id="3.40.5.10">
    <property type="entry name" value="Ribosomal protein L9, N-terminal domain"/>
    <property type="match status" value="1"/>
</dbReference>
<reference evidence="10 11" key="1">
    <citation type="submission" date="2019-07" db="EMBL/GenBank/DDBJ databases">
        <title>Whole genome shotgun sequence of Reyranella soli NBRC 108950.</title>
        <authorList>
            <person name="Hosoyama A."/>
            <person name="Uohara A."/>
            <person name="Ohji S."/>
            <person name="Ichikawa N."/>
        </authorList>
    </citation>
    <scope>NUCLEOTIDE SEQUENCE [LARGE SCALE GENOMIC DNA]</scope>
    <source>
        <strain evidence="10 11">NBRC 108950</strain>
    </source>
</reference>
<dbReference type="InterPro" id="IPR036935">
    <property type="entry name" value="Ribosomal_bL9_N_sf"/>
</dbReference>
<comment type="caution">
    <text evidence="10">The sequence shown here is derived from an EMBL/GenBank/DDBJ whole genome shotgun (WGS) entry which is preliminary data.</text>
</comment>
<comment type="function">
    <text evidence="7">Binds to the 23S rRNA.</text>
</comment>
<evidence type="ECO:0000256" key="6">
    <source>
        <dbReference type="ARBA" id="ARBA00035292"/>
    </source>
</evidence>
<evidence type="ECO:0000313" key="11">
    <source>
        <dbReference type="Proteomes" id="UP000321058"/>
    </source>
</evidence>
<sequence length="213" mass="22917">MPMNVILLERVPKLGQMGDVVKVKPGFARNYLLPQKKALRATKDNITYFESQRKTLEAQNLERRKDAEAVAAKMADLKVTLIRQASEALQLYGSVTSRDIADGAATQGVKIERGQVELDKAIKTLGTHKIKIHLHPEVAVEISVLVARSPDEADFLAKGGTLVAENERAALEAAEAAQRAAAQAAALFEAKPAEGEAAAETPAEAEEAPAEKQ</sequence>
<proteinExistence type="inferred from homology"/>
<dbReference type="InterPro" id="IPR020594">
    <property type="entry name" value="Ribosomal_bL9_bac/chp"/>
</dbReference>
<dbReference type="Gene3D" id="3.10.430.100">
    <property type="entry name" value="Ribosomal protein L9, C-terminal domain"/>
    <property type="match status" value="1"/>
</dbReference>
<dbReference type="PANTHER" id="PTHR21368">
    <property type="entry name" value="50S RIBOSOMAL PROTEIN L9"/>
    <property type="match status" value="1"/>
</dbReference>
<keyword evidence="3 7" id="KW-0694">RNA-binding</keyword>
<comment type="similarity">
    <text evidence="1 7">Belongs to the bacterial ribosomal protein bL9 family.</text>
</comment>
<dbReference type="InterPro" id="IPR020069">
    <property type="entry name" value="Ribosomal_bL9_C"/>
</dbReference>
<dbReference type="SUPFAM" id="SSF55658">
    <property type="entry name" value="L9 N-domain-like"/>
    <property type="match status" value="1"/>
</dbReference>
<evidence type="ECO:0000256" key="4">
    <source>
        <dbReference type="ARBA" id="ARBA00022980"/>
    </source>
</evidence>
<organism evidence="10 11">
    <name type="scientific">Reyranella soli</name>
    <dbReference type="NCBI Taxonomy" id="1230389"/>
    <lineage>
        <taxon>Bacteria</taxon>
        <taxon>Pseudomonadati</taxon>
        <taxon>Pseudomonadota</taxon>
        <taxon>Alphaproteobacteria</taxon>
        <taxon>Hyphomicrobiales</taxon>
        <taxon>Reyranellaceae</taxon>
        <taxon>Reyranella</taxon>
    </lineage>
</organism>
<dbReference type="GO" id="GO:0003735">
    <property type="term" value="F:structural constituent of ribosome"/>
    <property type="evidence" value="ECO:0007669"/>
    <property type="project" value="InterPro"/>
</dbReference>
<accession>A0A512N551</accession>
<evidence type="ECO:0000256" key="3">
    <source>
        <dbReference type="ARBA" id="ARBA00022884"/>
    </source>
</evidence>
<name>A0A512N551_9HYPH</name>
<evidence type="ECO:0000256" key="2">
    <source>
        <dbReference type="ARBA" id="ARBA00022730"/>
    </source>
</evidence>